<dbReference type="Proteomes" id="UP001642484">
    <property type="component" value="Unassembled WGS sequence"/>
</dbReference>
<dbReference type="EMBL" id="CAXAMN010026272">
    <property type="protein sequence ID" value="CAK9101771.1"/>
    <property type="molecule type" value="Genomic_DNA"/>
</dbReference>
<keyword evidence="3" id="KW-1185">Reference proteome</keyword>
<dbReference type="PANTHER" id="PTHR43283">
    <property type="entry name" value="BETA-LACTAMASE-RELATED"/>
    <property type="match status" value="1"/>
</dbReference>
<dbReference type="SUPFAM" id="SSF56601">
    <property type="entry name" value="beta-lactamase/transpeptidase-like"/>
    <property type="match status" value="1"/>
</dbReference>
<proteinExistence type="predicted"/>
<dbReference type="InterPro" id="IPR012338">
    <property type="entry name" value="Beta-lactam/transpept-like"/>
</dbReference>
<reference evidence="2 3" key="1">
    <citation type="submission" date="2024-02" db="EMBL/GenBank/DDBJ databases">
        <authorList>
            <person name="Chen Y."/>
            <person name="Shah S."/>
            <person name="Dougan E. K."/>
            <person name="Thang M."/>
            <person name="Chan C."/>
        </authorList>
    </citation>
    <scope>NUCLEOTIDE SEQUENCE [LARGE SCALE GENOMIC DNA]</scope>
</reference>
<dbReference type="InterPro" id="IPR001466">
    <property type="entry name" value="Beta-lactam-related"/>
</dbReference>
<dbReference type="InterPro" id="IPR050789">
    <property type="entry name" value="Diverse_Enzym_Activities"/>
</dbReference>
<comment type="caution">
    <text evidence="2">The sequence shown here is derived from an EMBL/GenBank/DDBJ whole genome shotgun (WGS) entry which is preliminary data.</text>
</comment>
<dbReference type="Gene3D" id="3.40.710.10">
    <property type="entry name" value="DD-peptidase/beta-lactamase superfamily"/>
    <property type="match status" value="2"/>
</dbReference>
<gene>
    <name evidence="2" type="ORF">CCMP2556_LOCUS47966</name>
</gene>
<protein>
    <recommendedName>
        <fullName evidence="1">Beta-lactamase-related domain-containing protein</fullName>
    </recommendedName>
</protein>
<evidence type="ECO:0000313" key="3">
    <source>
        <dbReference type="Proteomes" id="UP001642484"/>
    </source>
</evidence>
<evidence type="ECO:0000313" key="2">
    <source>
        <dbReference type="EMBL" id="CAK9101771.1"/>
    </source>
</evidence>
<dbReference type="Pfam" id="PF00144">
    <property type="entry name" value="Beta-lactamase"/>
    <property type="match status" value="1"/>
</dbReference>
<name>A0ABP0RRD6_9DINO</name>
<accession>A0ABP0RRD6</accession>
<sequence length="431" mass="47436">MALRKRPAACPASSLPPKLAKEFDTRPFDAAVQQLKRQVEQGRLPGFMTSVLKEGLMIHFEAHGHADLAAEKPMLPQTLFRLYSQTKPFVVVGFLMLREQGLVDLNEPIYKFLPEFGSAVVGAKRAPLVRPILVRDLLGHTSGIGFGPGFGYQPENYYEVSYVPLVEKVDRGEIRSLAEWCQELAQVPLRFQPGKDWGYGYSSDVLGRLIEVVSKRPLEEFLRCEILEKLQLTETFFQVPLDKAVDLAALYKREPWHGSSKSVNFVTCDVGGSQVMENAKKRVLALPKIDSSSVLASKRSVFLEGAPITRQVTQGGGCVCSVAGGLVSSLRDCGRFFSMLVNNGELDGIRLLSPESVQLLRRDWLNDFTTEKRQQPLWVWDSPGIGFSPLGQLGVPVAKGKAVPRHTAGARLDTVHWGGAGGSGYMLKPGG</sequence>
<dbReference type="PANTHER" id="PTHR43283:SF3">
    <property type="entry name" value="BETA-LACTAMASE FAMILY PROTEIN (AFU_ORTHOLOGUE AFUA_5G07500)"/>
    <property type="match status" value="1"/>
</dbReference>
<organism evidence="2 3">
    <name type="scientific">Durusdinium trenchii</name>
    <dbReference type="NCBI Taxonomy" id="1381693"/>
    <lineage>
        <taxon>Eukaryota</taxon>
        <taxon>Sar</taxon>
        <taxon>Alveolata</taxon>
        <taxon>Dinophyceae</taxon>
        <taxon>Suessiales</taxon>
        <taxon>Symbiodiniaceae</taxon>
        <taxon>Durusdinium</taxon>
    </lineage>
</organism>
<evidence type="ECO:0000259" key="1">
    <source>
        <dbReference type="Pfam" id="PF00144"/>
    </source>
</evidence>
<feature type="domain" description="Beta-lactamase-related" evidence="1">
    <location>
        <begin position="35"/>
        <end position="424"/>
    </location>
</feature>